<sequence length="544" mass="59022">KVYVAIGSTIEDSNNIFVDPSSAIFSVKDISPPTLTFSPADLATSVAINRNMSITFNEMIRKVDNNSLTDNNVDYVVILRNNDINGTDIPFDGTINSEKTVLTINPTSNFDALQKVYFGVSAGIEDTSDNIVAPDGVTFETADVAVATFSPYQDQNNVPTTSNVTISFNKPVRNINDSALDDLNIDNLLVLKDNDLNGNDIPFDAIINAQKDLITIDPTSDFTSNQVVYAAIGSTVEDTANNVINPATTTFIAADIIAPSITWSPDSGDTDVTINSNISITFNEPIRKLDNGTIGNSDISSIVSLRENNANGSAISFYGSINPNFPIITIDPKENFKSLQTIYVGISDVVEDTSNNKISTQNITFKTAEVLTISWSPQDSSTNVLSNSNINITFNNPIRKLDDGVIDDSNVGDLLILRANDVNGSDIGFNASINVAKTLIKIDPINDFVSEQKVYVAVKKELEDRNDNALDEAFTKIEITFSAADASPPQITFDPGNDETDISIDREVIISFNEPIRKINNDSLSSADLNQIFHLRKNDTNGAN</sequence>
<keyword evidence="1" id="KW-0732">Signal</keyword>
<dbReference type="EMBL" id="UINC01046737">
    <property type="protein sequence ID" value="SVB55131.1"/>
    <property type="molecule type" value="Genomic_DNA"/>
</dbReference>
<gene>
    <name evidence="3" type="ORF">METZ01_LOCUS207985</name>
</gene>
<dbReference type="Gene3D" id="2.60.40.1220">
    <property type="match status" value="2"/>
</dbReference>
<feature type="domain" description="SbsA Ig-like" evidence="2">
    <location>
        <begin position="30"/>
        <end position="141"/>
    </location>
</feature>
<dbReference type="Pfam" id="PF13205">
    <property type="entry name" value="Big_5"/>
    <property type="match status" value="4"/>
</dbReference>
<organism evidence="3">
    <name type="scientific">marine metagenome</name>
    <dbReference type="NCBI Taxonomy" id="408172"/>
    <lineage>
        <taxon>unclassified sequences</taxon>
        <taxon>metagenomes</taxon>
        <taxon>ecological metagenomes</taxon>
    </lineage>
</organism>
<name>A0A382EZ08_9ZZZZ</name>
<feature type="domain" description="SbsA Ig-like" evidence="2">
    <location>
        <begin position="256"/>
        <end position="367"/>
    </location>
</feature>
<feature type="non-terminal residue" evidence="3">
    <location>
        <position position="544"/>
    </location>
</feature>
<proteinExistence type="predicted"/>
<dbReference type="AlphaFoldDB" id="A0A382EZ08"/>
<feature type="domain" description="SbsA Ig-like" evidence="2">
    <location>
        <begin position="374"/>
        <end position="482"/>
    </location>
</feature>
<feature type="non-terminal residue" evidence="3">
    <location>
        <position position="1"/>
    </location>
</feature>
<reference evidence="3" key="1">
    <citation type="submission" date="2018-05" db="EMBL/GenBank/DDBJ databases">
        <authorList>
            <person name="Lanie J.A."/>
            <person name="Ng W.-L."/>
            <person name="Kazmierczak K.M."/>
            <person name="Andrzejewski T.M."/>
            <person name="Davidsen T.M."/>
            <person name="Wayne K.J."/>
            <person name="Tettelin H."/>
            <person name="Glass J.I."/>
            <person name="Rusch D."/>
            <person name="Podicherti R."/>
            <person name="Tsui H.-C.T."/>
            <person name="Winkler M.E."/>
        </authorList>
    </citation>
    <scope>NUCLEOTIDE SEQUENCE</scope>
</reference>
<evidence type="ECO:0000259" key="2">
    <source>
        <dbReference type="Pfam" id="PF13205"/>
    </source>
</evidence>
<feature type="domain" description="SbsA Ig-like" evidence="2">
    <location>
        <begin position="143"/>
        <end position="251"/>
    </location>
</feature>
<dbReference type="InterPro" id="IPR014755">
    <property type="entry name" value="Cu-Rt/internalin_Ig-like"/>
</dbReference>
<evidence type="ECO:0000256" key="1">
    <source>
        <dbReference type="ARBA" id="ARBA00022729"/>
    </source>
</evidence>
<accession>A0A382EZ08</accession>
<dbReference type="InterPro" id="IPR032812">
    <property type="entry name" value="SbsA_Ig"/>
</dbReference>
<protein>
    <recommendedName>
        <fullName evidence="2">SbsA Ig-like domain-containing protein</fullName>
    </recommendedName>
</protein>
<evidence type="ECO:0000313" key="3">
    <source>
        <dbReference type="EMBL" id="SVB55131.1"/>
    </source>
</evidence>